<dbReference type="Gene3D" id="1.25.40.10">
    <property type="entry name" value="Tetratricopeptide repeat domain"/>
    <property type="match status" value="4"/>
</dbReference>
<dbReference type="InterPro" id="IPR019734">
    <property type="entry name" value="TPR_rpt"/>
</dbReference>
<organism evidence="3">
    <name type="scientific">Rheinheimera sp. BAL341</name>
    <dbReference type="NCBI Taxonomy" id="1708203"/>
    <lineage>
        <taxon>Bacteria</taxon>
        <taxon>Pseudomonadati</taxon>
        <taxon>Pseudomonadota</taxon>
        <taxon>Gammaproteobacteria</taxon>
        <taxon>Chromatiales</taxon>
        <taxon>Chromatiaceae</taxon>
        <taxon>Rheinheimera</taxon>
    </lineage>
</organism>
<evidence type="ECO:0000256" key="2">
    <source>
        <dbReference type="SAM" id="SignalP"/>
    </source>
</evidence>
<dbReference type="Pfam" id="PF12895">
    <property type="entry name" value="ANAPC3"/>
    <property type="match status" value="2"/>
</dbReference>
<dbReference type="InterPro" id="IPR011990">
    <property type="entry name" value="TPR-like_helical_dom_sf"/>
</dbReference>
<feature type="signal peptide" evidence="2">
    <location>
        <begin position="1"/>
        <end position="25"/>
    </location>
</feature>
<dbReference type="AlphaFoldDB" id="A0A486XNF4"/>
<gene>
    <name evidence="3" type="ORF">BAL341_1747</name>
</gene>
<dbReference type="PROSITE" id="PS50005">
    <property type="entry name" value="TPR"/>
    <property type="match status" value="2"/>
</dbReference>
<keyword evidence="1" id="KW-0802">TPR repeat</keyword>
<dbReference type="EMBL" id="CAAJGR010000094">
    <property type="protein sequence ID" value="VHO04115.1"/>
    <property type="molecule type" value="Genomic_DNA"/>
</dbReference>
<dbReference type="PANTHER" id="PTHR12558">
    <property type="entry name" value="CELL DIVISION CYCLE 16,23,27"/>
    <property type="match status" value="1"/>
</dbReference>
<proteinExistence type="predicted"/>
<protein>
    <submittedName>
        <fullName evidence="3">TPR repeat</fullName>
    </submittedName>
</protein>
<dbReference type="SMART" id="SM00028">
    <property type="entry name" value="TPR"/>
    <property type="match status" value="14"/>
</dbReference>
<dbReference type="Pfam" id="PF14559">
    <property type="entry name" value="TPR_19"/>
    <property type="match status" value="3"/>
</dbReference>
<evidence type="ECO:0000313" key="3">
    <source>
        <dbReference type="EMBL" id="VHO04115.1"/>
    </source>
</evidence>
<reference evidence="3" key="1">
    <citation type="submission" date="2019-04" db="EMBL/GenBank/DDBJ databases">
        <authorList>
            <person name="Brambilla D."/>
        </authorList>
    </citation>
    <scope>NUCLEOTIDE SEQUENCE</scope>
    <source>
        <strain evidence="3">BAL1</strain>
    </source>
</reference>
<accession>A0A486XNF4</accession>
<feature type="chain" id="PRO_5019838481" evidence="2">
    <location>
        <begin position="26"/>
        <end position="934"/>
    </location>
</feature>
<name>A0A486XNF4_9GAMM</name>
<dbReference type="SUPFAM" id="SSF48452">
    <property type="entry name" value="TPR-like"/>
    <property type="match status" value="4"/>
</dbReference>
<sequence length="934" mass="104862">MLSWTNVCIAVLSCAVFTSPFFALAEDDFEKALQAFQQQQQQTAYIHLKNVLQQTPDHIPAKVLMGKILLDKGYFSEAITEFEEALQKGADIELMLTELANSYLFTDEFQQVLKLGEQYQLSASSQFDWHLLAAAANLSLNDVAAAEAHFASARLLQPESPRLLNSQIALLLKQKQLTEAENLLQQALTLNSSNPQTIQLKAELLQQQGQLSKAQELFEQAVVLSPQDPILRRALLRNYISQNKFEQAEPTLQHILQHSPGDPYALLLSAWLASLKQDNKQSQQYTEALSAQLWQLTKVQIDKQPSLLFTRALLSYVAENYEKARIDLVSYNQVMPADLNAVAMLSDVYIRQGDNSLAIQLLERHLEQLNSMPELAQRLVRLYIRSNRAFKAEQLITALRLQYPDNVDFAILHASVLKQAQQADQARAVIAEQVNQHSDNLLLQINHALLALDDGDYALALKLSEQLLQAEPDNAAYLNFKAVALIKMGRAEPAASLLQLVLQIQPDHLAAQVNLSRLQIDQGNYAIAIIALQPLVLANPQHKVAVSLLALAYFRAERYQEAETLLHSSNVAAEFAPATELLFDLYFQQQRYQPALDLVEQGLRSRFMDEVLLWKKARLLILLQQPEQAKSVMILLSDLVDNQADKLLRLALLQREINDLPASGQSLQEALAIAPANKLLQLELVNHHLLTTDLAAAKRLLQKMTQHYPADANVALLQGDLALAQHNEVNAVSFYRQALSLDPTFRLAWVKLYQLAKSGAAAENFASLALQYLQSDESNHWLRRLLAEHYVNSQQAGNAIMQYQLLLDAQQFTQDASLHNNLANLYIDNALDKALYHAELALQLQPKQAYTLDTYGWVLAKSGQYQQAVAVLRQANALNATDPSIQYHIAYTLVKLQRQAEAVVMLQQLLASNITFSEREAAEWLLKQLNTTDS</sequence>
<dbReference type="InterPro" id="IPR014266">
    <property type="entry name" value="PEP-CTERM_TPR_PrsT"/>
</dbReference>
<keyword evidence="2" id="KW-0732">Signal</keyword>
<dbReference type="Pfam" id="PF13432">
    <property type="entry name" value="TPR_16"/>
    <property type="match status" value="1"/>
</dbReference>
<evidence type="ECO:0000256" key="1">
    <source>
        <dbReference type="PROSITE-ProRule" id="PRU00339"/>
    </source>
</evidence>
<feature type="repeat" description="TPR" evidence="1">
    <location>
        <begin position="712"/>
        <end position="745"/>
    </location>
</feature>
<dbReference type="NCBIfam" id="TIGR02917">
    <property type="entry name" value="PEP_TPR_lipo"/>
    <property type="match status" value="1"/>
</dbReference>
<dbReference type="PANTHER" id="PTHR12558:SF13">
    <property type="entry name" value="CELL DIVISION CYCLE PROTEIN 27 HOMOLOG"/>
    <property type="match status" value="1"/>
</dbReference>
<feature type="repeat" description="TPR" evidence="1">
    <location>
        <begin position="195"/>
        <end position="228"/>
    </location>
</feature>